<feature type="transmembrane region" description="Helical" evidence="7">
    <location>
        <begin position="135"/>
        <end position="157"/>
    </location>
</feature>
<feature type="transmembrane region" description="Helical" evidence="7">
    <location>
        <begin position="47"/>
        <end position="66"/>
    </location>
</feature>
<feature type="transmembrane region" description="Helical" evidence="7">
    <location>
        <begin position="78"/>
        <end position="101"/>
    </location>
</feature>
<feature type="transmembrane region" description="Helical" evidence="7">
    <location>
        <begin position="196"/>
        <end position="215"/>
    </location>
</feature>
<dbReference type="InterPro" id="IPR036259">
    <property type="entry name" value="MFS_trans_sf"/>
</dbReference>
<dbReference type="Pfam" id="PF07690">
    <property type="entry name" value="MFS_1"/>
    <property type="match status" value="1"/>
</dbReference>
<evidence type="ECO:0000256" key="1">
    <source>
        <dbReference type="ARBA" id="ARBA00004651"/>
    </source>
</evidence>
<evidence type="ECO:0000256" key="7">
    <source>
        <dbReference type="SAM" id="Phobius"/>
    </source>
</evidence>
<dbReference type="InterPro" id="IPR011701">
    <property type="entry name" value="MFS"/>
</dbReference>
<dbReference type="GO" id="GO:0022857">
    <property type="term" value="F:transmembrane transporter activity"/>
    <property type="evidence" value="ECO:0007669"/>
    <property type="project" value="InterPro"/>
</dbReference>
<dbReference type="InterPro" id="IPR020846">
    <property type="entry name" value="MFS_dom"/>
</dbReference>
<dbReference type="PANTHER" id="PTHR42718">
    <property type="entry name" value="MAJOR FACILITATOR SUPERFAMILY MULTIDRUG TRANSPORTER MFSC"/>
    <property type="match status" value="1"/>
</dbReference>
<protein>
    <submittedName>
        <fullName evidence="9">MFS transporter</fullName>
    </submittedName>
</protein>
<dbReference type="Proteomes" id="UP000053060">
    <property type="component" value="Unassembled WGS sequence"/>
</dbReference>
<keyword evidence="2" id="KW-0813">Transport</keyword>
<gene>
    <name evidence="9" type="ORF">Z045_02875</name>
</gene>
<comment type="caution">
    <text evidence="9">The sequence shown here is derived from an EMBL/GenBank/DDBJ whole genome shotgun (WGS) entry which is preliminary data.</text>
</comment>
<name>A0A0V9UQX7_9NOCA</name>
<evidence type="ECO:0000313" key="10">
    <source>
        <dbReference type="Proteomes" id="UP000053060"/>
    </source>
</evidence>
<feature type="transmembrane region" description="Helical" evidence="7">
    <location>
        <begin position="12"/>
        <end position="35"/>
    </location>
</feature>
<reference evidence="9 10" key="2">
    <citation type="journal article" date="2016" name="Genome Announc.">
        <title>Draft Genome Sequence of a Versatile Hydrocarbon-Degrading Bacterium, Rhodococcus pyridinivorans Strain KG-16, Collected from Oil Fields in India.</title>
        <authorList>
            <person name="Aggarwal R.K."/>
            <person name="Dawar C."/>
            <person name="Phanindranath R."/>
            <person name="Mutnuri L."/>
            <person name="Dayal A.M."/>
        </authorList>
    </citation>
    <scope>NUCLEOTIDE SEQUENCE [LARGE SCALE GENOMIC DNA]</scope>
    <source>
        <strain evidence="9 10">KG-16</strain>
    </source>
</reference>
<dbReference type="GO" id="GO:0005886">
    <property type="term" value="C:plasma membrane"/>
    <property type="evidence" value="ECO:0007669"/>
    <property type="project" value="UniProtKB-SubCell"/>
</dbReference>
<feature type="transmembrane region" description="Helical" evidence="7">
    <location>
        <begin position="435"/>
        <end position="457"/>
    </location>
</feature>
<accession>A0A0V9UQX7</accession>
<feature type="transmembrane region" description="Helical" evidence="7">
    <location>
        <begin position="221"/>
        <end position="243"/>
    </location>
</feature>
<feature type="transmembrane region" description="Helical" evidence="7">
    <location>
        <begin position="301"/>
        <end position="323"/>
    </location>
</feature>
<organism evidence="9 10">
    <name type="scientific">Rhodococcus pyridinivorans KG-16</name>
    <dbReference type="NCBI Taxonomy" id="1441730"/>
    <lineage>
        <taxon>Bacteria</taxon>
        <taxon>Bacillati</taxon>
        <taxon>Actinomycetota</taxon>
        <taxon>Actinomycetes</taxon>
        <taxon>Mycobacteriales</taxon>
        <taxon>Nocardiaceae</taxon>
        <taxon>Rhodococcus</taxon>
    </lineage>
</organism>
<dbReference type="Gene3D" id="1.20.1250.20">
    <property type="entry name" value="MFS general substrate transporter like domains"/>
    <property type="match status" value="1"/>
</dbReference>
<evidence type="ECO:0000256" key="2">
    <source>
        <dbReference type="ARBA" id="ARBA00022448"/>
    </source>
</evidence>
<keyword evidence="4 7" id="KW-0812">Transmembrane</keyword>
<dbReference type="CDD" id="cd17504">
    <property type="entry name" value="MFS_MMR_MDR_like"/>
    <property type="match status" value="1"/>
</dbReference>
<proteinExistence type="predicted"/>
<keyword evidence="6 7" id="KW-0472">Membrane</keyword>
<evidence type="ECO:0000256" key="4">
    <source>
        <dbReference type="ARBA" id="ARBA00022692"/>
    </source>
</evidence>
<feature type="transmembrane region" description="Helical" evidence="7">
    <location>
        <begin position="163"/>
        <end position="184"/>
    </location>
</feature>
<dbReference type="PANTHER" id="PTHR42718:SF46">
    <property type="entry name" value="BLR6921 PROTEIN"/>
    <property type="match status" value="1"/>
</dbReference>
<evidence type="ECO:0000256" key="6">
    <source>
        <dbReference type="ARBA" id="ARBA00023136"/>
    </source>
</evidence>
<keyword evidence="3" id="KW-1003">Cell membrane</keyword>
<keyword evidence="5 7" id="KW-1133">Transmembrane helix</keyword>
<feature type="domain" description="Major facilitator superfamily (MFS) profile" evidence="8">
    <location>
        <begin position="12"/>
        <end position="461"/>
    </location>
</feature>
<feature type="transmembrane region" description="Helical" evidence="7">
    <location>
        <begin position="335"/>
        <end position="354"/>
    </location>
</feature>
<dbReference type="SUPFAM" id="SSF103473">
    <property type="entry name" value="MFS general substrate transporter"/>
    <property type="match status" value="1"/>
</dbReference>
<feature type="transmembrane region" description="Helical" evidence="7">
    <location>
        <begin position="264"/>
        <end position="281"/>
    </location>
</feature>
<dbReference type="RefSeq" id="WP_060650514.1">
    <property type="nucleotide sequence ID" value="NZ_AZXY01000001.1"/>
</dbReference>
<evidence type="ECO:0000256" key="3">
    <source>
        <dbReference type="ARBA" id="ARBA00022475"/>
    </source>
</evidence>
<reference evidence="10" key="1">
    <citation type="submission" date="2015-01" db="EMBL/GenBank/DDBJ databases">
        <title>Draft genome sequence of Rhodococcus pyridinivorans strain KG-16, a hydrocarbon-degrading bacterium.</title>
        <authorList>
            <person name="Aggarwal R.K."/>
            <person name="Dawar C."/>
        </authorList>
    </citation>
    <scope>NUCLEOTIDE SEQUENCE [LARGE SCALE GENOMIC DNA]</scope>
    <source>
        <strain evidence="10">KG-16</strain>
    </source>
</reference>
<sequence length="476" mass="48057">MGRTTPASSTTIMTLLSLAGLVAALQTTLVIPLLPDFPEILDVSAGAATWLVTITLLTGAVATPIVSRSADMFGKHRMMVLSLAMMVVGSLIAALGGSYIAVLVGRALQGFSSALIPVAMAVLRDLLPREKVASAVALTSATMGIGGALGLPAAGVLYDTLGWASVFYVSAAAGVLLLVGILVTVPAGASGNRGRFDLVGAVLLSLALVALLLGISKGPVWGWSSPQTLVSLGAAAVVLAVWVPYELRVPVPMVDLRVSSHRPVLLTNIAGLFVGFAAYANTLSTTQQLQLPEITGFGFGLSAATAGLCMVPGGLTMLVVSPLSARLTARFGGRTTLLAAGLLMTVAYGFRMAFDDTVALIVIGSVLVSIGNAMAFATMPALIMGAVPLSETAAANGLNSLLRTIGSSSMSAVVAALVAGLTMEAAGAVFPAHSAFVAMFGIAGVATFSASLAAMFLPRQRPSTTSVAGASVEAKT</sequence>
<evidence type="ECO:0000256" key="5">
    <source>
        <dbReference type="ARBA" id="ARBA00022989"/>
    </source>
</evidence>
<dbReference type="AlphaFoldDB" id="A0A0V9UQX7"/>
<evidence type="ECO:0000259" key="8">
    <source>
        <dbReference type="PROSITE" id="PS50850"/>
    </source>
</evidence>
<evidence type="ECO:0000313" key="9">
    <source>
        <dbReference type="EMBL" id="KSZ60403.1"/>
    </source>
</evidence>
<dbReference type="Gene3D" id="1.20.1720.10">
    <property type="entry name" value="Multidrug resistance protein D"/>
    <property type="match status" value="1"/>
</dbReference>
<comment type="subcellular location">
    <subcellularLocation>
        <location evidence="1">Cell membrane</location>
        <topology evidence="1">Multi-pass membrane protein</topology>
    </subcellularLocation>
</comment>
<dbReference type="PATRIC" id="fig|1441730.3.peg.606"/>
<dbReference type="PROSITE" id="PS50850">
    <property type="entry name" value="MFS"/>
    <property type="match status" value="1"/>
</dbReference>
<feature type="transmembrane region" description="Helical" evidence="7">
    <location>
        <begin position="360"/>
        <end position="389"/>
    </location>
</feature>
<dbReference type="EMBL" id="AZXY01000001">
    <property type="protein sequence ID" value="KSZ60403.1"/>
    <property type="molecule type" value="Genomic_DNA"/>
</dbReference>